<dbReference type="AlphaFoldDB" id="A0A7J9J4L9"/>
<accession>A0A7J9J4L9</accession>
<evidence type="ECO:0000313" key="1">
    <source>
        <dbReference type="EMBL" id="MBA0829306.1"/>
    </source>
</evidence>
<feature type="non-terminal residue" evidence="1">
    <location>
        <position position="73"/>
    </location>
</feature>
<gene>
    <name evidence="1" type="ORF">Goarm_013920</name>
</gene>
<comment type="caution">
    <text evidence="1">The sequence shown here is derived from an EMBL/GenBank/DDBJ whole genome shotgun (WGS) entry which is preliminary data.</text>
</comment>
<reference evidence="1 2" key="1">
    <citation type="journal article" date="2019" name="Genome Biol. Evol.">
        <title>Insights into the evolution of the New World diploid cottons (Gossypium, subgenus Houzingenia) based on genome sequencing.</title>
        <authorList>
            <person name="Grover C.E."/>
            <person name="Arick M.A. 2nd"/>
            <person name="Thrash A."/>
            <person name="Conover J.L."/>
            <person name="Sanders W.S."/>
            <person name="Peterson D.G."/>
            <person name="Frelichowski J.E."/>
            <person name="Scheffler J.A."/>
            <person name="Scheffler B.E."/>
            <person name="Wendel J.F."/>
        </authorList>
    </citation>
    <scope>NUCLEOTIDE SEQUENCE [LARGE SCALE GENOMIC DNA]</scope>
    <source>
        <strain evidence="1">6</strain>
        <tissue evidence="1">Leaf</tissue>
    </source>
</reference>
<dbReference type="Proteomes" id="UP000593575">
    <property type="component" value="Unassembled WGS sequence"/>
</dbReference>
<keyword evidence="2" id="KW-1185">Reference proteome</keyword>
<sequence>MESEFAGLSINEEEDEILQVRVEPNSEREVETFCLVECFLTASIIHFPAMKNTVANLWHPIRGVKIRDLGGKK</sequence>
<evidence type="ECO:0000313" key="2">
    <source>
        <dbReference type="Proteomes" id="UP000593575"/>
    </source>
</evidence>
<name>A0A7J9J4L9_9ROSI</name>
<proteinExistence type="predicted"/>
<evidence type="ECO:0008006" key="3">
    <source>
        <dbReference type="Google" id="ProtNLM"/>
    </source>
</evidence>
<protein>
    <recommendedName>
        <fullName evidence="3">DUF4283 domain-containing protein</fullName>
    </recommendedName>
</protein>
<organism evidence="1 2">
    <name type="scientific">Gossypium armourianum</name>
    <dbReference type="NCBI Taxonomy" id="34283"/>
    <lineage>
        <taxon>Eukaryota</taxon>
        <taxon>Viridiplantae</taxon>
        <taxon>Streptophyta</taxon>
        <taxon>Embryophyta</taxon>
        <taxon>Tracheophyta</taxon>
        <taxon>Spermatophyta</taxon>
        <taxon>Magnoliopsida</taxon>
        <taxon>eudicotyledons</taxon>
        <taxon>Gunneridae</taxon>
        <taxon>Pentapetalae</taxon>
        <taxon>rosids</taxon>
        <taxon>malvids</taxon>
        <taxon>Malvales</taxon>
        <taxon>Malvaceae</taxon>
        <taxon>Malvoideae</taxon>
        <taxon>Gossypium</taxon>
    </lineage>
</organism>
<dbReference type="EMBL" id="JABFAE010000006">
    <property type="protein sequence ID" value="MBA0829306.1"/>
    <property type="molecule type" value="Genomic_DNA"/>
</dbReference>